<evidence type="ECO:0000313" key="1">
    <source>
        <dbReference type="EMBL" id="JAH55910.1"/>
    </source>
</evidence>
<proteinExistence type="predicted"/>
<organism evidence="1">
    <name type="scientific">Anguilla anguilla</name>
    <name type="common">European freshwater eel</name>
    <name type="synonym">Muraena anguilla</name>
    <dbReference type="NCBI Taxonomy" id="7936"/>
    <lineage>
        <taxon>Eukaryota</taxon>
        <taxon>Metazoa</taxon>
        <taxon>Chordata</taxon>
        <taxon>Craniata</taxon>
        <taxon>Vertebrata</taxon>
        <taxon>Euteleostomi</taxon>
        <taxon>Actinopterygii</taxon>
        <taxon>Neopterygii</taxon>
        <taxon>Teleostei</taxon>
        <taxon>Anguilliformes</taxon>
        <taxon>Anguillidae</taxon>
        <taxon>Anguilla</taxon>
    </lineage>
</organism>
<accession>A0A0E9TSP1</accession>
<reference evidence="1" key="1">
    <citation type="submission" date="2014-11" db="EMBL/GenBank/DDBJ databases">
        <authorList>
            <person name="Amaro Gonzalez C."/>
        </authorList>
    </citation>
    <scope>NUCLEOTIDE SEQUENCE</scope>
</reference>
<name>A0A0E9TSP1_ANGAN</name>
<protein>
    <submittedName>
        <fullName evidence="1">Uncharacterized protein</fullName>
    </submittedName>
</protein>
<sequence>MEGKVNYLICIVTQCKEH</sequence>
<dbReference type="EMBL" id="GBXM01052667">
    <property type="protein sequence ID" value="JAH55910.1"/>
    <property type="molecule type" value="Transcribed_RNA"/>
</dbReference>
<dbReference type="AlphaFoldDB" id="A0A0E9TSP1"/>
<reference evidence="1" key="2">
    <citation type="journal article" date="2015" name="Fish Shellfish Immunol.">
        <title>Early steps in the European eel (Anguilla anguilla)-Vibrio vulnificus interaction in the gills: Role of the RtxA13 toxin.</title>
        <authorList>
            <person name="Callol A."/>
            <person name="Pajuelo D."/>
            <person name="Ebbesson L."/>
            <person name="Teles M."/>
            <person name="MacKenzie S."/>
            <person name="Amaro C."/>
        </authorList>
    </citation>
    <scope>NUCLEOTIDE SEQUENCE</scope>
</reference>